<organism evidence="1 2">
    <name type="scientific">Catenovulum sediminis</name>
    <dbReference type="NCBI Taxonomy" id="1740262"/>
    <lineage>
        <taxon>Bacteria</taxon>
        <taxon>Pseudomonadati</taxon>
        <taxon>Pseudomonadota</taxon>
        <taxon>Gammaproteobacteria</taxon>
        <taxon>Alteromonadales</taxon>
        <taxon>Alteromonadaceae</taxon>
        <taxon>Catenovulum</taxon>
    </lineage>
</organism>
<reference evidence="1 2" key="1">
    <citation type="submission" date="2024-06" db="EMBL/GenBank/DDBJ databases">
        <authorList>
            <person name="Chen R.Y."/>
        </authorList>
    </citation>
    <scope>NUCLEOTIDE SEQUENCE [LARGE SCALE GENOMIC DNA]</scope>
    <source>
        <strain evidence="1 2">D2</strain>
    </source>
</reference>
<name>A0ABV1RJL5_9ALTE</name>
<dbReference type="RefSeq" id="WP_350402338.1">
    <property type="nucleotide sequence ID" value="NZ_JBELOE010000236.1"/>
</dbReference>
<accession>A0ABV1RJL5</accession>
<dbReference type="EMBL" id="JBELOE010000236">
    <property type="protein sequence ID" value="MER2492862.1"/>
    <property type="molecule type" value="Genomic_DNA"/>
</dbReference>
<proteinExistence type="predicted"/>
<keyword evidence="2" id="KW-1185">Reference proteome</keyword>
<comment type="caution">
    <text evidence="1">The sequence shown here is derived from an EMBL/GenBank/DDBJ whole genome shotgun (WGS) entry which is preliminary data.</text>
</comment>
<sequence>MTLEEKKQLFTEFFTLPLALNINLEAFADNEAIPDDEAFLEEIPYPFKLATQINSLDAMNIKQSHSYGNHTAELVDLLNIQAKKIDLIMSHLLLQEDHAESRYKTQTFGAGGLTLINEKKWSLEQSFRLKIFMPEEASAVYCFAEIIDIQQRENLYEYQFVYTQIRDEDREILVRAALHQQSKHLRQLAQQRANSAKDNK</sequence>
<protein>
    <submittedName>
        <fullName evidence="1">PilZ domain-containing protein</fullName>
    </submittedName>
</protein>
<gene>
    <name evidence="1" type="ORF">ABS311_13330</name>
</gene>
<dbReference type="Proteomes" id="UP001467690">
    <property type="component" value="Unassembled WGS sequence"/>
</dbReference>
<evidence type="ECO:0000313" key="2">
    <source>
        <dbReference type="Proteomes" id="UP001467690"/>
    </source>
</evidence>
<evidence type="ECO:0000313" key="1">
    <source>
        <dbReference type="EMBL" id="MER2492862.1"/>
    </source>
</evidence>